<evidence type="ECO:0000313" key="10">
    <source>
        <dbReference type="EMBL" id="MFC4617853.1"/>
    </source>
</evidence>
<keyword evidence="3 10" id="KW-0378">Hydrolase</keyword>
<protein>
    <submittedName>
        <fullName evidence="10">D-alanyl-D-alanine carboxypeptidase family protein</fullName>
        <ecNumber evidence="10">3.4.-.-</ecNumber>
    </submittedName>
</protein>
<dbReference type="InterPro" id="IPR012338">
    <property type="entry name" value="Beta-lactam/transpept-like"/>
</dbReference>
<feature type="signal peptide" evidence="8">
    <location>
        <begin position="1"/>
        <end position="26"/>
    </location>
</feature>
<dbReference type="PRINTS" id="PR00725">
    <property type="entry name" value="DADACBPTASE1"/>
</dbReference>
<keyword evidence="2 8" id="KW-0732">Signal</keyword>
<evidence type="ECO:0000313" key="11">
    <source>
        <dbReference type="Proteomes" id="UP001596022"/>
    </source>
</evidence>
<dbReference type="Gene3D" id="3.40.710.10">
    <property type="entry name" value="DD-peptidase/beta-lactamase superfamily"/>
    <property type="match status" value="1"/>
</dbReference>
<evidence type="ECO:0000256" key="6">
    <source>
        <dbReference type="ARBA" id="ARBA00023316"/>
    </source>
</evidence>
<evidence type="ECO:0000256" key="1">
    <source>
        <dbReference type="ARBA" id="ARBA00007164"/>
    </source>
</evidence>
<proteinExistence type="inferred from homology"/>
<dbReference type="EMBL" id="JBHSFW010000001">
    <property type="protein sequence ID" value="MFC4617853.1"/>
    <property type="molecule type" value="Genomic_DNA"/>
</dbReference>
<feature type="chain" id="PRO_5046006323" evidence="8">
    <location>
        <begin position="27"/>
        <end position="384"/>
    </location>
</feature>
<feature type="domain" description="Peptidase S11 D-alanyl-D-alanine carboxypeptidase A N-terminal" evidence="9">
    <location>
        <begin position="34"/>
        <end position="257"/>
    </location>
</feature>
<dbReference type="InterPro" id="IPR001967">
    <property type="entry name" value="Peptidase_S11_N"/>
</dbReference>
<evidence type="ECO:0000256" key="3">
    <source>
        <dbReference type="ARBA" id="ARBA00022801"/>
    </source>
</evidence>
<dbReference type="PANTHER" id="PTHR21581:SF33">
    <property type="entry name" value="D-ALANYL-D-ALANINE CARBOXYPEPTIDASE DACB"/>
    <property type="match status" value="1"/>
</dbReference>
<evidence type="ECO:0000259" key="9">
    <source>
        <dbReference type="Pfam" id="PF00768"/>
    </source>
</evidence>
<evidence type="ECO:0000256" key="4">
    <source>
        <dbReference type="ARBA" id="ARBA00022960"/>
    </source>
</evidence>
<dbReference type="SUPFAM" id="SSF56601">
    <property type="entry name" value="beta-lactamase/transpeptidase-like"/>
    <property type="match status" value="1"/>
</dbReference>
<keyword evidence="5" id="KW-0573">Peptidoglycan synthesis</keyword>
<accession>A0ABV9GLS1</accession>
<dbReference type="GO" id="GO:0004180">
    <property type="term" value="F:carboxypeptidase activity"/>
    <property type="evidence" value="ECO:0007669"/>
    <property type="project" value="UniProtKB-KW"/>
</dbReference>
<gene>
    <name evidence="10" type="ORF">ACFO4N_03815</name>
</gene>
<keyword evidence="4" id="KW-0133">Cell shape</keyword>
<keyword evidence="10" id="KW-0645">Protease</keyword>
<dbReference type="Proteomes" id="UP001596022">
    <property type="component" value="Unassembled WGS sequence"/>
</dbReference>
<dbReference type="RefSeq" id="WP_376845525.1">
    <property type="nucleotide sequence ID" value="NZ_JBHSFW010000001.1"/>
</dbReference>
<evidence type="ECO:0000256" key="7">
    <source>
        <dbReference type="RuleBase" id="RU004016"/>
    </source>
</evidence>
<dbReference type="EC" id="3.4.-.-" evidence="10"/>
<evidence type="ECO:0000256" key="2">
    <source>
        <dbReference type="ARBA" id="ARBA00022729"/>
    </source>
</evidence>
<dbReference type="Pfam" id="PF00768">
    <property type="entry name" value="Peptidase_S11"/>
    <property type="match status" value="1"/>
</dbReference>
<dbReference type="PANTHER" id="PTHR21581">
    <property type="entry name" value="D-ALANYL-D-ALANINE CARBOXYPEPTIDASE"/>
    <property type="match status" value="1"/>
</dbReference>
<keyword evidence="10" id="KW-0121">Carboxypeptidase</keyword>
<evidence type="ECO:0000256" key="5">
    <source>
        <dbReference type="ARBA" id="ARBA00022984"/>
    </source>
</evidence>
<reference evidence="11" key="1">
    <citation type="journal article" date="2019" name="Int. J. Syst. Evol. Microbiol.">
        <title>The Global Catalogue of Microorganisms (GCM) 10K type strain sequencing project: providing services to taxonomists for standard genome sequencing and annotation.</title>
        <authorList>
            <consortium name="The Broad Institute Genomics Platform"/>
            <consortium name="The Broad Institute Genome Sequencing Center for Infectious Disease"/>
            <person name="Wu L."/>
            <person name="Ma J."/>
        </authorList>
    </citation>
    <scope>NUCLEOTIDE SEQUENCE [LARGE SCALE GENOMIC DNA]</scope>
    <source>
        <strain evidence="11">CGMCC 1.16306</strain>
    </source>
</reference>
<dbReference type="Gene3D" id="2.30.140.30">
    <property type="match status" value="1"/>
</dbReference>
<comment type="caution">
    <text evidence="10">The sequence shown here is derived from an EMBL/GenBank/DDBJ whole genome shotgun (WGS) entry which is preliminary data.</text>
</comment>
<keyword evidence="6" id="KW-0961">Cell wall biogenesis/degradation</keyword>
<keyword evidence="11" id="KW-1185">Reference proteome</keyword>
<comment type="similarity">
    <text evidence="1 7">Belongs to the peptidase S11 family.</text>
</comment>
<name>A0ABV9GLS1_9BACL</name>
<dbReference type="InterPro" id="IPR018044">
    <property type="entry name" value="Peptidase_S11"/>
</dbReference>
<sequence length="384" mass="42746">MIKKIAAAIAASLLFFSAMPLSFTKAEGSPGEAISVAAESAILMDQTSGRVLFEKDSHKKMRIASITKVMTALIAIESGKMNQTVKISDNAFGTEGSSIYLKKGEKMKLSDLVYGLLLRSGNDAAVAIAEKVAGSVPGFVYLMNKKARELGMLDTHFSNPHGLDDHEDHYSTAYDMALLTNAAMKDPGFRKIFKTKYHVAPNEGEKWGRKWKNKNKLLFRYKYSTGGKTGFTKRAGRTLISTANKGKLNLTVVTLNDGRDWEDHENLFNWAFGHYQMATIVRKGKITGIKQRFYPGRLYAHHDLTLPLSDEEKETLSTAVTLYEPPEGKQWKTPPSPAGKIFVKADDETIAAIPIFYDKPPKERGSFWSTFTHLIHMIYGYSSP</sequence>
<evidence type="ECO:0000256" key="8">
    <source>
        <dbReference type="SAM" id="SignalP"/>
    </source>
</evidence>
<organism evidence="10 11">
    <name type="scientific">Camelliibacillus cellulosilyticus</name>
    <dbReference type="NCBI Taxonomy" id="2174486"/>
    <lineage>
        <taxon>Bacteria</taxon>
        <taxon>Bacillati</taxon>
        <taxon>Bacillota</taxon>
        <taxon>Bacilli</taxon>
        <taxon>Bacillales</taxon>
        <taxon>Sporolactobacillaceae</taxon>
        <taxon>Camelliibacillus</taxon>
    </lineage>
</organism>